<protein>
    <submittedName>
        <fullName evidence="8">Protein kinase</fullName>
    </submittedName>
</protein>
<proteinExistence type="predicted"/>
<accession>A0A545AQG1</accession>
<dbReference type="InParanoid" id="A0A545AQG1"/>
<dbReference type="SUPFAM" id="SSF56112">
    <property type="entry name" value="Protein kinase-like (PK-like)"/>
    <property type="match status" value="1"/>
</dbReference>
<evidence type="ECO:0000256" key="3">
    <source>
        <dbReference type="ARBA" id="ARBA00022777"/>
    </source>
</evidence>
<feature type="domain" description="Protein kinase" evidence="7">
    <location>
        <begin position="87"/>
        <end position="344"/>
    </location>
</feature>
<gene>
    <name evidence="8" type="ORF">FL583_18200</name>
</gene>
<evidence type="ECO:0000256" key="5">
    <source>
        <dbReference type="PROSITE-ProRule" id="PRU10141"/>
    </source>
</evidence>
<dbReference type="Gene3D" id="3.30.200.20">
    <property type="entry name" value="Phosphorylase Kinase, domain 1"/>
    <property type="match status" value="1"/>
</dbReference>
<dbReference type="PROSITE" id="PS00107">
    <property type="entry name" value="PROTEIN_KINASE_ATP"/>
    <property type="match status" value="1"/>
</dbReference>
<evidence type="ECO:0000256" key="2">
    <source>
        <dbReference type="ARBA" id="ARBA00022741"/>
    </source>
</evidence>
<evidence type="ECO:0000259" key="7">
    <source>
        <dbReference type="PROSITE" id="PS50011"/>
    </source>
</evidence>
<dbReference type="InterPro" id="IPR020635">
    <property type="entry name" value="Tyr_kinase_cat_dom"/>
</dbReference>
<sequence length="819" mass="86431">MALRRSCGFRIMNRWAVRRTLRNQGRGVRLPRRSASSHTFRRQFPLVPLARQNRVRISGGGSGARDAGWTWVMLMNRERLGAAIPAYEVGERIGRGGYGVVYAARHRRIGWQAAVKVLADGETDAELRERFLSEATMLAELDHPHIVRIHDYVESEGLCLLIMERVTGPMLHQRPGLTAIEACGAGLAIADALAAVHQRGLLHRDVRPENVLYTNDGILKLVGFGTVSDGASLVSAASGTPAYTAPERIQGFRIGPATDVYSLGVVLYELFSGKLPFSRDLPLSALLHHHVNVPPPRLLTVPRSLSAVLDQSLSKDPNDRQRSAHEFAIDLGRGAAEALGVDWLDQVSVPIRVSSRVRSAARGRMEGVTRMGSLEADERSLTARASVAVPGQTSPNRALAGSPTSGAPVSGAPALDAPVSGAPVSGAPISGAPTSGFPRSGGRPAFDEGPPPPETKFPDYDDPDDWPPADEGGRPRRPWYRRPGILSAIGAVTVLAVTGVTLAVLAPWKSDSGDGEIAIRTTTPRGLVVDGSGNLYVSDVSNRQIRKVTPSGQVSVVAGTGPEVSPGSGGDGGPAMKAQLAYPQSLAIGPEGSLYIADTAERRIRQVTADGKIRTVVGGQPTASESDDLTNPQAAQLPNFFVIATSRTGQLYIAESGSGTQRVRRLGTKGLTVVAENPTEETTAGTPDSSAALDQIRSIAVGSDGRVYVADRGHHIIWGFQVNGDIEPVAGGGTLADCPSKIVANGPDALGISSENALYVGSYGVCELRNGGSARELVSGRYVDAVAAGPNGVVYFLSQNAIFKRTSGGDLTQISINLN</sequence>
<dbReference type="AlphaFoldDB" id="A0A545AQG1"/>
<dbReference type="Proteomes" id="UP000317982">
    <property type="component" value="Unassembled WGS sequence"/>
</dbReference>
<organism evidence="8 9">
    <name type="scientific">Cryptosporangium phraense</name>
    <dbReference type="NCBI Taxonomy" id="2593070"/>
    <lineage>
        <taxon>Bacteria</taxon>
        <taxon>Bacillati</taxon>
        <taxon>Actinomycetota</taxon>
        <taxon>Actinomycetes</taxon>
        <taxon>Cryptosporangiales</taxon>
        <taxon>Cryptosporangiaceae</taxon>
        <taxon>Cryptosporangium</taxon>
    </lineage>
</organism>
<feature type="binding site" evidence="5">
    <location>
        <position position="116"/>
    </location>
    <ligand>
        <name>ATP</name>
        <dbReference type="ChEBI" id="CHEBI:30616"/>
    </ligand>
</feature>
<feature type="region of interest" description="Disordered" evidence="6">
    <location>
        <begin position="551"/>
        <end position="573"/>
    </location>
</feature>
<evidence type="ECO:0000313" key="8">
    <source>
        <dbReference type="EMBL" id="TQS43572.1"/>
    </source>
</evidence>
<dbReference type="InterPro" id="IPR011042">
    <property type="entry name" value="6-blade_b-propeller_TolB-like"/>
</dbReference>
<dbReference type="Pfam" id="PF00069">
    <property type="entry name" value="Pkinase"/>
    <property type="match status" value="1"/>
</dbReference>
<dbReference type="PANTHER" id="PTHR43289:SF34">
    <property type="entry name" value="SERINE_THREONINE-PROTEIN KINASE YBDM-RELATED"/>
    <property type="match status" value="1"/>
</dbReference>
<keyword evidence="3 8" id="KW-0418">Kinase</keyword>
<evidence type="ECO:0000256" key="4">
    <source>
        <dbReference type="ARBA" id="ARBA00022840"/>
    </source>
</evidence>
<feature type="compositionally biased region" description="Polar residues" evidence="6">
    <location>
        <begin position="391"/>
        <end position="407"/>
    </location>
</feature>
<name>A0A545AQG1_9ACTN</name>
<keyword evidence="4 5" id="KW-0067">ATP-binding</keyword>
<dbReference type="SMART" id="SM00219">
    <property type="entry name" value="TyrKc"/>
    <property type="match status" value="1"/>
</dbReference>
<dbReference type="PANTHER" id="PTHR43289">
    <property type="entry name" value="MITOGEN-ACTIVATED PROTEIN KINASE KINASE KINASE 20-RELATED"/>
    <property type="match status" value="1"/>
</dbReference>
<keyword evidence="1" id="KW-0808">Transferase</keyword>
<dbReference type="PROSITE" id="PS50011">
    <property type="entry name" value="PROTEIN_KINASE_DOM"/>
    <property type="match status" value="1"/>
</dbReference>
<dbReference type="OrthoDB" id="5166759at2"/>
<dbReference type="InterPro" id="IPR008266">
    <property type="entry name" value="Tyr_kinase_AS"/>
</dbReference>
<keyword evidence="2 5" id="KW-0547">Nucleotide-binding</keyword>
<dbReference type="InterPro" id="IPR011009">
    <property type="entry name" value="Kinase-like_dom_sf"/>
</dbReference>
<dbReference type="GO" id="GO:0005524">
    <property type="term" value="F:ATP binding"/>
    <property type="evidence" value="ECO:0007669"/>
    <property type="project" value="UniProtKB-UniRule"/>
</dbReference>
<dbReference type="GO" id="GO:0004674">
    <property type="term" value="F:protein serine/threonine kinase activity"/>
    <property type="evidence" value="ECO:0007669"/>
    <property type="project" value="TreeGrafter"/>
</dbReference>
<reference evidence="8 9" key="1">
    <citation type="submission" date="2019-07" db="EMBL/GenBank/DDBJ databases">
        <title>Cryptosporangium phraense sp. nov., isolated from plant litter.</title>
        <authorList>
            <person name="Suriyachadkun C."/>
        </authorList>
    </citation>
    <scope>NUCLEOTIDE SEQUENCE [LARGE SCALE GENOMIC DNA]</scope>
    <source>
        <strain evidence="8 9">A-T 5661</strain>
    </source>
</reference>
<feature type="region of interest" description="Disordered" evidence="6">
    <location>
        <begin position="369"/>
        <end position="481"/>
    </location>
</feature>
<dbReference type="PROSITE" id="PS00109">
    <property type="entry name" value="PROTEIN_KINASE_TYR"/>
    <property type="match status" value="1"/>
</dbReference>
<comment type="caution">
    <text evidence="8">The sequence shown here is derived from an EMBL/GenBank/DDBJ whole genome shotgun (WGS) entry which is preliminary data.</text>
</comment>
<dbReference type="SUPFAM" id="SSF101898">
    <property type="entry name" value="NHL repeat"/>
    <property type="match status" value="1"/>
</dbReference>
<dbReference type="Gene3D" id="2.120.10.30">
    <property type="entry name" value="TolB, C-terminal domain"/>
    <property type="match status" value="2"/>
</dbReference>
<dbReference type="GO" id="GO:0004713">
    <property type="term" value="F:protein tyrosine kinase activity"/>
    <property type="evidence" value="ECO:0007669"/>
    <property type="project" value="InterPro"/>
</dbReference>
<dbReference type="EMBL" id="VIRS01000012">
    <property type="protein sequence ID" value="TQS43572.1"/>
    <property type="molecule type" value="Genomic_DNA"/>
</dbReference>
<evidence type="ECO:0000256" key="6">
    <source>
        <dbReference type="SAM" id="MobiDB-lite"/>
    </source>
</evidence>
<keyword evidence="9" id="KW-1185">Reference proteome</keyword>
<evidence type="ECO:0000313" key="9">
    <source>
        <dbReference type="Proteomes" id="UP000317982"/>
    </source>
</evidence>
<evidence type="ECO:0000256" key="1">
    <source>
        <dbReference type="ARBA" id="ARBA00022679"/>
    </source>
</evidence>
<dbReference type="CDD" id="cd14014">
    <property type="entry name" value="STKc_PknB_like"/>
    <property type="match status" value="1"/>
</dbReference>
<dbReference type="Pfam" id="PF25021">
    <property type="entry name" value="TEN_NHL"/>
    <property type="match status" value="1"/>
</dbReference>
<dbReference type="InterPro" id="IPR000719">
    <property type="entry name" value="Prot_kinase_dom"/>
</dbReference>
<dbReference type="InterPro" id="IPR017441">
    <property type="entry name" value="Protein_kinase_ATP_BS"/>
</dbReference>
<dbReference type="InterPro" id="IPR056822">
    <property type="entry name" value="TEN_NHL"/>
</dbReference>
<dbReference type="Gene3D" id="1.10.510.10">
    <property type="entry name" value="Transferase(Phosphotransferase) domain 1"/>
    <property type="match status" value="1"/>
</dbReference>